<evidence type="ECO:0000256" key="1">
    <source>
        <dbReference type="ARBA" id="ARBA00004141"/>
    </source>
</evidence>
<sequence length="274" mass="31136">MKLFSNLIDKISVETIKLELMKTAYGTQDTFLSKLDSRILILWYLIFAILPWLFFNKTIIIALLIFMIVIASMSKVSKLIVALLSFSLIAEFSSIFIVSYFFGGGMESLGPLVLLSTKLVIIALASISVFASMDPEKFSDALLSFGLSGRYCFGVSYGYRILPLLFEEYNNIFNSFRLRGKMPEEKGFLGWRYIYYYIKVVILGFYPMILNTAKRTRTTVEALELKGFTYSLDNDEVKKLKLSYMKVGKRDILFLASSIGIVAIIITIGQIYPL</sequence>
<evidence type="ECO:0000256" key="5">
    <source>
        <dbReference type="SAM" id="Phobius"/>
    </source>
</evidence>
<feature type="transmembrane region" description="Helical" evidence="5">
    <location>
        <begin position="193"/>
        <end position="210"/>
    </location>
</feature>
<dbReference type="CDD" id="cd16914">
    <property type="entry name" value="EcfT"/>
    <property type="match status" value="1"/>
</dbReference>
<protein>
    <submittedName>
        <fullName evidence="6">Energy-coupling factor transport system permease protein</fullName>
    </submittedName>
</protein>
<dbReference type="STRING" id="926561.GCA_000379025_01937"/>
<comment type="subcellular location">
    <subcellularLocation>
        <location evidence="1">Membrane</location>
        <topology evidence="1">Multi-pass membrane protein</topology>
    </subcellularLocation>
</comment>
<evidence type="ECO:0000256" key="2">
    <source>
        <dbReference type="ARBA" id="ARBA00022692"/>
    </source>
</evidence>
<dbReference type="Pfam" id="PF02361">
    <property type="entry name" value="CbiQ"/>
    <property type="match status" value="1"/>
</dbReference>
<evidence type="ECO:0000313" key="6">
    <source>
        <dbReference type="EMBL" id="TDX59003.1"/>
    </source>
</evidence>
<dbReference type="Proteomes" id="UP000295832">
    <property type="component" value="Unassembled WGS sequence"/>
</dbReference>
<feature type="transmembrane region" description="Helical" evidence="5">
    <location>
        <begin position="41"/>
        <end position="67"/>
    </location>
</feature>
<name>A0A4R8HQJ3_9FIRM</name>
<gene>
    <name evidence="6" type="ORF">C7959_102141</name>
</gene>
<proteinExistence type="predicted"/>
<accession>A0A4R8HQJ3</accession>
<reference evidence="6 7" key="1">
    <citation type="submission" date="2019-03" db="EMBL/GenBank/DDBJ databases">
        <title>Subsurface microbial communities from deep shales in Ohio and West Virginia, USA.</title>
        <authorList>
            <person name="Wrighton K."/>
        </authorList>
    </citation>
    <scope>NUCLEOTIDE SEQUENCE [LARGE SCALE GENOMIC DNA]</scope>
    <source>
        <strain evidence="6 7">MSL 6dP</strain>
    </source>
</reference>
<organism evidence="6 7">
    <name type="scientific">Orenia marismortui</name>
    <dbReference type="NCBI Taxonomy" id="46469"/>
    <lineage>
        <taxon>Bacteria</taxon>
        <taxon>Bacillati</taxon>
        <taxon>Bacillota</taxon>
        <taxon>Clostridia</taxon>
        <taxon>Halanaerobiales</taxon>
        <taxon>Halobacteroidaceae</taxon>
        <taxon>Orenia</taxon>
    </lineage>
</organism>
<feature type="transmembrane region" description="Helical" evidence="5">
    <location>
        <begin position="252"/>
        <end position="272"/>
    </location>
</feature>
<dbReference type="InterPro" id="IPR003339">
    <property type="entry name" value="ABC/ECF_trnsptr_transmembrane"/>
</dbReference>
<keyword evidence="4 5" id="KW-0472">Membrane</keyword>
<comment type="caution">
    <text evidence="6">The sequence shown here is derived from an EMBL/GenBank/DDBJ whole genome shotgun (WGS) entry which is preliminary data.</text>
</comment>
<keyword evidence="7" id="KW-1185">Reference proteome</keyword>
<feature type="transmembrane region" description="Helical" evidence="5">
    <location>
        <begin position="108"/>
        <end position="130"/>
    </location>
</feature>
<keyword evidence="3 5" id="KW-1133">Transmembrane helix</keyword>
<evidence type="ECO:0000256" key="3">
    <source>
        <dbReference type="ARBA" id="ARBA00022989"/>
    </source>
</evidence>
<evidence type="ECO:0000256" key="4">
    <source>
        <dbReference type="ARBA" id="ARBA00023136"/>
    </source>
</evidence>
<dbReference type="AlphaFoldDB" id="A0A4R8HQJ3"/>
<keyword evidence="2 5" id="KW-0812">Transmembrane</keyword>
<feature type="transmembrane region" description="Helical" evidence="5">
    <location>
        <begin position="79"/>
        <end position="102"/>
    </location>
</feature>
<evidence type="ECO:0000313" key="7">
    <source>
        <dbReference type="Proteomes" id="UP000295832"/>
    </source>
</evidence>
<dbReference type="GO" id="GO:0005886">
    <property type="term" value="C:plasma membrane"/>
    <property type="evidence" value="ECO:0007669"/>
    <property type="project" value="UniProtKB-ARBA"/>
</dbReference>
<dbReference type="EMBL" id="SOEG01000002">
    <property type="protein sequence ID" value="TDX59003.1"/>
    <property type="molecule type" value="Genomic_DNA"/>
</dbReference>